<keyword evidence="3" id="KW-1185">Reference proteome</keyword>
<accession>A0A6A5U6F0</accession>
<evidence type="ECO:0000256" key="1">
    <source>
        <dbReference type="SAM" id="MobiDB-lite"/>
    </source>
</evidence>
<dbReference type="Proteomes" id="UP000800035">
    <property type="component" value="Unassembled WGS sequence"/>
</dbReference>
<sequence>MSPTLKFSSLAYYEGSSRSYILRYQSTSPRLRLCASPTPHSPHPYLSANSLKMDNSQAVISPGVSSALSSEASEPDHDAFNSVEIVPDHNLQILVQDDTKAVAYLVRANVVENMSEKWRVLVYEALENGEAYYRGEELMPAEGIADEEEQSVKRTRYDKSQTPRIILPLDYPETVYITLLVAHHCFWDLPTTISFELLDQLALHCRIFRTEKLLARVIDPWIERLANQATAEGCLRWLHISWVFQLDCIFAAQLHYFIWNSTNDTLGAGMCGIELPGHDRLGKDLRGTSISAIMMYHANYKTDRIVAAREDLLHSIVKICQHYQDRATFAQHWTCSDDKLHAKCSEQAHVSYLVELQSLDLWPTTPSPSTIGISASELRDRLLRLKTVPYSEQHSSCFLEDFWDEILMVSTRTPSTDLTHRLEKPFWAEHFMLSSDIIGSHLRKCGMEPRDCAQHLGLNSFEWGLNDTQPPFYEGLVNEHEDEGDDLDYEEESEDQREPDDEYLTYSYEAIMEDVLSLEDKRFIYDADVTE</sequence>
<gene>
    <name evidence="2" type="ORF">CC80DRAFT_590671</name>
</gene>
<dbReference type="OrthoDB" id="3944762at2759"/>
<organism evidence="2 3">
    <name type="scientific">Byssothecium circinans</name>
    <dbReference type="NCBI Taxonomy" id="147558"/>
    <lineage>
        <taxon>Eukaryota</taxon>
        <taxon>Fungi</taxon>
        <taxon>Dikarya</taxon>
        <taxon>Ascomycota</taxon>
        <taxon>Pezizomycotina</taxon>
        <taxon>Dothideomycetes</taxon>
        <taxon>Pleosporomycetidae</taxon>
        <taxon>Pleosporales</taxon>
        <taxon>Massarineae</taxon>
        <taxon>Massarinaceae</taxon>
        <taxon>Byssothecium</taxon>
    </lineage>
</organism>
<evidence type="ECO:0000313" key="2">
    <source>
        <dbReference type="EMBL" id="KAF1960435.1"/>
    </source>
</evidence>
<name>A0A6A5U6F0_9PLEO</name>
<dbReference type="AlphaFoldDB" id="A0A6A5U6F0"/>
<protein>
    <submittedName>
        <fullName evidence="2">Uncharacterized protein</fullName>
    </submittedName>
</protein>
<reference evidence="2" key="1">
    <citation type="journal article" date="2020" name="Stud. Mycol.">
        <title>101 Dothideomycetes genomes: a test case for predicting lifestyles and emergence of pathogens.</title>
        <authorList>
            <person name="Haridas S."/>
            <person name="Albert R."/>
            <person name="Binder M."/>
            <person name="Bloem J."/>
            <person name="Labutti K."/>
            <person name="Salamov A."/>
            <person name="Andreopoulos B."/>
            <person name="Baker S."/>
            <person name="Barry K."/>
            <person name="Bills G."/>
            <person name="Bluhm B."/>
            <person name="Cannon C."/>
            <person name="Castanera R."/>
            <person name="Culley D."/>
            <person name="Daum C."/>
            <person name="Ezra D."/>
            <person name="Gonzalez J."/>
            <person name="Henrissat B."/>
            <person name="Kuo A."/>
            <person name="Liang C."/>
            <person name="Lipzen A."/>
            <person name="Lutzoni F."/>
            <person name="Magnuson J."/>
            <person name="Mondo S."/>
            <person name="Nolan M."/>
            <person name="Ohm R."/>
            <person name="Pangilinan J."/>
            <person name="Park H.-J."/>
            <person name="Ramirez L."/>
            <person name="Alfaro M."/>
            <person name="Sun H."/>
            <person name="Tritt A."/>
            <person name="Yoshinaga Y."/>
            <person name="Zwiers L.-H."/>
            <person name="Turgeon B."/>
            <person name="Goodwin S."/>
            <person name="Spatafora J."/>
            <person name="Crous P."/>
            <person name="Grigoriev I."/>
        </authorList>
    </citation>
    <scope>NUCLEOTIDE SEQUENCE</scope>
    <source>
        <strain evidence="2">CBS 675.92</strain>
    </source>
</reference>
<proteinExistence type="predicted"/>
<dbReference type="EMBL" id="ML976983">
    <property type="protein sequence ID" value="KAF1960435.1"/>
    <property type="molecule type" value="Genomic_DNA"/>
</dbReference>
<feature type="region of interest" description="Disordered" evidence="1">
    <location>
        <begin position="482"/>
        <end position="501"/>
    </location>
</feature>
<evidence type="ECO:0000313" key="3">
    <source>
        <dbReference type="Proteomes" id="UP000800035"/>
    </source>
</evidence>